<gene>
    <name evidence="3" type="ORF">NW766_003297</name>
</gene>
<dbReference type="AlphaFoldDB" id="A0A9W8UDB2"/>
<keyword evidence="2" id="KW-1133">Transmembrane helix</keyword>
<sequence length="371" mass="41265">MSFPQSNEPSMSTVVPTKTVVETVVETETATITKTITATTTTTPKGSHAGLSNSTITGIAVTSVVAAIALALLAIVGLLYLKRRQHEPSPEISTEASPDASRKPSPKEDETITGFVVQPNRCLLTGASDSDIKKELRSLGLVIQWHVENNYHRDNSLVTPEALHSSLRQLQLSEDTCRMVVKLSIDPNTRCLAIRHLLALLIFSNLDVHSVGSLSLLPPTLKELSRSRAMTPKDEEDIFVETASLLWHRLTAFLMHENPDRRTCLLPPPSVEPRVEALIMLLQEFLVHFVRIDDDHCIDKQQARLADVFRQCVKFGYEVFSHPTDWEFAYPQQEQEQNVVVVPGLLKRSTNEGELCRPPRMLLPPKIGTAT</sequence>
<feature type="region of interest" description="Disordered" evidence="1">
    <location>
        <begin position="87"/>
        <end position="111"/>
    </location>
</feature>
<reference evidence="3" key="1">
    <citation type="submission" date="2022-10" db="EMBL/GenBank/DDBJ databases">
        <title>Fusarium specimens isolated from Avocado Roots.</title>
        <authorList>
            <person name="Stajich J."/>
            <person name="Roper C."/>
            <person name="Heimlech-Rivalta G."/>
        </authorList>
    </citation>
    <scope>NUCLEOTIDE SEQUENCE</scope>
    <source>
        <strain evidence="3">CF00143</strain>
    </source>
</reference>
<dbReference type="Proteomes" id="UP001152130">
    <property type="component" value="Unassembled WGS sequence"/>
</dbReference>
<evidence type="ECO:0000313" key="4">
    <source>
        <dbReference type="Proteomes" id="UP001152130"/>
    </source>
</evidence>
<dbReference type="EMBL" id="JAPDHF010000004">
    <property type="protein sequence ID" value="KAJ4019562.1"/>
    <property type="molecule type" value="Genomic_DNA"/>
</dbReference>
<feature type="compositionally biased region" description="Basic and acidic residues" evidence="1">
    <location>
        <begin position="100"/>
        <end position="110"/>
    </location>
</feature>
<feature type="transmembrane region" description="Helical" evidence="2">
    <location>
        <begin position="56"/>
        <end position="81"/>
    </location>
</feature>
<keyword evidence="2" id="KW-0812">Transmembrane</keyword>
<accession>A0A9W8UDB2</accession>
<proteinExistence type="predicted"/>
<dbReference type="OrthoDB" id="5421765at2759"/>
<evidence type="ECO:0000313" key="3">
    <source>
        <dbReference type="EMBL" id="KAJ4019562.1"/>
    </source>
</evidence>
<protein>
    <submittedName>
        <fullName evidence="3">Uncharacterized protein</fullName>
    </submittedName>
</protein>
<evidence type="ECO:0000256" key="1">
    <source>
        <dbReference type="SAM" id="MobiDB-lite"/>
    </source>
</evidence>
<evidence type="ECO:0000256" key="2">
    <source>
        <dbReference type="SAM" id="Phobius"/>
    </source>
</evidence>
<comment type="caution">
    <text evidence="3">The sequence shown here is derived from an EMBL/GenBank/DDBJ whole genome shotgun (WGS) entry which is preliminary data.</text>
</comment>
<keyword evidence="4" id="KW-1185">Reference proteome</keyword>
<organism evidence="3 4">
    <name type="scientific">Fusarium irregulare</name>
    <dbReference type="NCBI Taxonomy" id="2494466"/>
    <lineage>
        <taxon>Eukaryota</taxon>
        <taxon>Fungi</taxon>
        <taxon>Dikarya</taxon>
        <taxon>Ascomycota</taxon>
        <taxon>Pezizomycotina</taxon>
        <taxon>Sordariomycetes</taxon>
        <taxon>Hypocreomycetidae</taxon>
        <taxon>Hypocreales</taxon>
        <taxon>Nectriaceae</taxon>
        <taxon>Fusarium</taxon>
        <taxon>Fusarium incarnatum-equiseti species complex</taxon>
    </lineage>
</organism>
<keyword evidence="2" id="KW-0472">Membrane</keyword>
<name>A0A9W8UDB2_9HYPO</name>